<name>A0A4Y2QD65_ARAVE</name>
<proteinExistence type="predicted"/>
<feature type="region of interest" description="Disordered" evidence="1">
    <location>
        <begin position="199"/>
        <end position="335"/>
    </location>
</feature>
<dbReference type="EMBL" id="BGPR01013471">
    <property type="protein sequence ID" value="GBN60840.1"/>
    <property type="molecule type" value="Genomic_DNA"/>
</dbReference>
<evidence type="ECO:0000313" key="2">
    <source>
        <dbReference type="EMBL" id="GBN60840.1"/>
    </source>
</evidence>
<dbReference type="PANTHER" id="PTHR39414">
    <property type="entry name" value="SERINE/ARGININE REPETITIVE MATRIX PROTEIN 5-RELATED"/>
    <property type="match status" value="1"/>
</dbReference>
<dbReference type="Proteomes" id="UP000499080">
    <property type="component" value="Unassembled WGS sequence"/>
</dbReference>
<feature type="region of interest" description="Disordered" evidence="1">
    <location>
        <begin position="121"/>
        <end position="154"/>
    </location>
</feature>
<dbReference type="OrthoDB" id="8964250at2759"/>
<gene>
    <name evidence="2" type="ORF">AVEN_107861_1</name>
</gene>
<feature type="non-terminal residue" evidence="2">
    <location>
        <position position="1"/>
    </location>
</feature>
<evidence type="ECO:0000256" key="1">
    <source>
        <dbReference type="SAM" id="MobiDB-lite"/>
    </source>
</evidence>
<organism evidence="2 3">
    <name type="scientific">Araneus ventricosus</name>
    <name type="common">Orbweaver spider</name>
    <name type="synonym">Epeira ventricosa</name>
    <dbReference type="NCBI Taxonomy" id="182803"/>
    <lineage>
        <taxon>Eukaryota</taxon>
        <taxon>Metazoa</taxon>
        <taxon>Ecdysozoa</taxon>
        <taxon>Arthropoda</taxon>
        <taxon>Chelicerata</taxon>
        <taxon>Arachnida</taxon>
        <taxon>Araneae</taxon>
        <taxon>Araneomorphae</taxon>
        <taxon>Entelegynae</taxon>
        <taxon>Araneoidea</taxon>
        <taxon>Araneidae</taxon>
        <taxon>Araneus</taxon>
    </lineage>
</organism>
<accession>A0A4Y2QD65</accession>
<dbReference type="AlphaFoldDB" id="A0A4Y2QD65"/>
<feature type="compositionally biased region" description="Low complexity" evidence="1">
    <location>
        <begin position="121"/>
        <end position="138"/>
    </location>
</feature>
<sequence>ESFKDLLVLKLTKKFLKKPWRLPATDLYAVCKEFLPKGYDNLVQLKERIGLIIESFHSAVFQKKTPCPKRTVKQFSSYMKKIQVSLDTVPQLQLDTTPSPIEKRLFADSYVDADSQKSLAEITTNSSSSSIQSEAPSLVETSPEKTSASSSQCESLLSDNSLQAIETSLVANEFVEKNTAETYLPTKTLLKEVSLLNKTPAKGKTPLPTKTPAKDKTPLPSKTPAKGKTPLPTKTPANGNPLPSKTPAKGRTPLASKTPAKDKIPLPSKTPAKGKTPLPTKTPANDNPLPSKTPAKGKTPLPKKSSSEVKETSLPSKTPKGKNPLKNKTYIDESD</sequence>
<protein>
    <submittedName>
        <fullName evidence="2">Uncharacterized protein</fullName>
    </submittedName>
</protein>
<evidence type="ECO:0000313" key="3">
    <source>
        <dbReference type="Proteomes" id="UP000499080"/>
    </source>
</evidence>
<keyword evidence="3" id="KW-1185">Reference proteome</keyword>
<comment type="caution">
    <text evidence="2">The sequence shown here is derived from an EMBL/GenBank/DDBJ whole genome shotgun (WGS) entry which is preliminary data.</text>
</comment>
<dbReference type="PANTHER" id="PTHR39414:SF2">
    <property type="entry name" value="FLOCCULATION PROTEIN FLO11-LIKE"/>
    <property type="match status" value="1"/>
</dbReference>
<reference evidence="2 3" key="1">
    <citation type="journal article" date="2019" name="Sci. Rep.">
        <title>Orb-weaving spider Araneus ventricosus genome elucidates the spidroin gene catalogue.</title>
        <authorList>
            <person name="Kono N."/>
            <person name="Nakamura H."/>
            <person name="Ohtoshi R."/>
            <person name="Moran D.A.P."/>
            <person name="Shinohara A."/>
            <person name="Yoshida Y."/>
            <person name="Fujiwara M."/>
            <person name="Mori M."/>
            <person name="Tomita M."/>
            <person name="Arakawa K."/>
        </authorList>
    </citation>
    <scope>NUCLEOTIDE SEQUENCE [LARGE SCALE GENOMIC DNA]</scope>
</reference>